<dbReference type="Gene3D" id="3.30.200.20">
    <property type="entry name" value="Phosphorylase Kinase, domain 1"/>
    <property type="match status" value="1"/>
</dbReference>
<dbReference type="InterPro" id="IPR000719">
    <property type="entry name" value="Prot_kinase_dom"/>
</dbReference>
<dbReference type="EMBL" id="JAYGII010000002">
    <property type="protein sequence ID" value="MEA5444507.1"/>
    <property type="molecule type" value="Genomic_DNA"/>
</dbReference>
<reference evidence="12 13" key="1">
    <citation type="submission" date="2023-12" db="EMBL/GenBank/DDBJ databases">
        <title>Whole-genome sequencing of halo(alkali)philic microorganisms from hypersaline lakes.</title>
        <authorList>
            <person name="Sorokin D.Y."/>
            <person name="Merkel A.Y."/>
            <person name="Messina E."/>
            <person name="Yakimov M."/>
        </authorList>
    </citation>
    <scope>NUCLEOTIDE SEQUENCE [LARGE SCALE GENOMIC DNA]</scope>
    <source>
        <strain evidence="12 13">AB-CW1</strain>
    </source>
</reference>
<dbReference type="InterPro" id="IPR011009">
    <property type="entry name" value="Kinase-like_dom_sf"/>
</dbReference>
<dbReference type="FunFam" id="1.10.510.10:FF:000021">
    <property type="entry name" value="Serine/threonine protein kinase"/>
    <property type="match status" value="1"/>
</dbReference>
<protein>
    <recommendedName>
        <fullName evidence="1">non-specific serine/threonine protein kinase</fullName>
        <ecNumber evidence="1">2.7.11.1</ecNumber>
    </recommendedName>
</protein>
<dbReference type="InterPro" id="IPR008271">
    <property type="entry name" value="Ser/Thr_kinase_AS"/>
</dbReference>
<comment type="caution">
    <text evidence="12">The sequence shown here is derived from an EMBL/GenBank/DDBJ whole genome shotgun (WGS) entry which is preliminary data.</text>
</comment>
<proteinExistence type="predicted"/>
<feature type="binding site" evidence="9">
    <location>
        <position position="53"/>
    </location>
    <ligand>
        <name>ATP</name>
        <dbReference type="ChEBI" id="CHEBI:30616"/>
    </ligand>
</feature>
<dbReference type="CDD" id="cd00038">
    <property type="entry name" value="CAP_ED"/>
    <property type="match status" value="1"/>
</dbReference>
<dbReference type="PANTHER" id="PTHR43289:SF6">
    <property type="entry name" value="SERINE_THREONINE-PROTEIN KINASE NEKL-3"/>
    <property type="match status" value="1"/>
</dbReference>
<keyword evidence="13" id="KW-1185">Reference proteome</keyword>
<accession>A0AAP6MLG9</accession>
<dbReference type="GO" id="GO:0030553">
    <property type="term" value="F:cGMP binding"/>
    <property type="evidence" value="ECO:0007669"/>
    <property type="project" value="UniProtKB-KW"/>
</dbReference>
<evidence type="ECO:0000256" key="1">
    <source>
        <dbReference type="ARBA" id="ARBA00012513"/>
    </source>
</evidence>
<dbReference type="SMART" id="SM00220">
    <property type="entry name" value="S_TKc"/>
    <property type="match status" value="1"/>
</dbReference>
<feature type="domain" description="Protein kinase" evidence="10">
    <location>
        <begin position="24"/>
        <end position="288"/>
    </location>
</feature>
<dbReference type="RefSeq" id="WP_346049778.1">
    <property type="nucleotide sequence ID" value="NZ_JAYGII010000002.1"/>
</dbReference>
<sequence>MSSGSGKNRIVALEKPAPRRIGKYVVARELGRGTTSTVYLCHDSYRGQDVAVKLYASDSELTPEEADVRRRLFFNEAQMAGMLDHPNILPILDAGELDDARYIVMEYVDGARPLTEHTHPDRLLPIGKAVEVAFKCARALEYAHRQGVIHRDVKPGNILVTRNGDIRLADFGVARTEQGSLSKVRGLIGSPSYMAPEQLGKHIATRETDLYALGVVLYELLTGKRPFYGDSLEKLRQQVTYASPLPVHRLREEVPPALERIVNRALEKQPARRYRSGLEFAADLSQAFKQAARLRQQMVEQERFRQLRHRDFFRDFAYPDIWELLNAGSWEEYKAGDVIVQAGELDQSFFIVVNGVASVYRDGQVIGRFQQGQCFGEAGYLEGARREHNIVADEDTEVLRLTATAIDRCSTDCQLRFMRQFLRMLLARLSS</sequence>
<dbReference type="SUPFAM" id="SSF56112">
    <property type="entry name" value="Protein kinase-like (PK-like)"/>
    <property type="match status" value="1"/>
</dbReference>
<dbReference type="Gene3D" id="1.10.510.10">
    <property type="entry name" value="Transferase(Phosphotransferase) domain 1"/>
    <property type="match status" value="1"/>
</dbReference>
<dbReference type="PANTHER" id="PTHR43289">
    <property type="entry name" value="MITOGEN-ACTIVATED PROTEIN KINASE KINASE KINASE 20-RELATED"/>
    <property type="match status" value="1"/>
</dbReference>
<evidence type="ECO:0000256" key="4">
    <source>
        <dbReference type="ARBA" id="ARBA00022679"/>
    </source>
</evidence>
<gene>
    <name evidence="12" type="ORF">VCB98_01565</name>
</gene>
<keyword evidence="4" id="KW-0808">Transferase</keyword>
<dbReference type="PROSITE" id="PS50011">
    <property type="entry name" value="PROTEIN_KINASE_DOM"/>
    <property type="match status" value="1"/>
</dbReference>
<evidence type="ECO:0000256" key="9">
    <source>
        <dbReference type="PROSITE-ProRule" id="PRU10141"/>
    </source>
</evidence>
<dbReference type="InterPro" id="IPR017441">
    <property type="entry name" value="Protein_kinase_ATP_BS"/>
</dbReference>
<evidence type="ECO:0000256" key="7">
    <source>
        <dbReference type="ARBA" id="ARBA00022840"/>
    </source>
</evidence>
<dbReference type="AlphaFoldDB" id="A0AAP6MLG9"/>
<dbReference type="SMART" id="SM00100">
    <property type="entry name" value="cNMP"/>
    <property type="match status" value="1"/>
</dbReference>
<dbReference type="InterPro" id="IPR018490">
    <property type="entry name" value="cNMP-bd_dom_sf"/>
</dbReference>
<dbReference type="Proteomes" id="UP001302316">
    <property type="component" value="Unassembled WGS sequence"/>
</dbReference>
<dbReference type="PROSITE" id="PS00108">
    <property type="entry name" value="PROTEIN_KINASE_ST"/>
    <property type="match status" value="1"/>
</dbReference>
<dbReference type="SUPFAM" id="SSF51206">
    <property type="entry name" value="cAMP-binding domain-like"/>
    <property type="match status" value="1"/>
</dbReference>
<dbReference type="GO" id="GO:0004674">
    <property type="term" value="F:protein serine/threonine kinase activity"/>
    <property type="evidence" value="ECO:0007669"/>
    <property type="project" value="UniProtKB-KW"/>
</dbReference>
<evidence type="ECO:0000256" key="6">
    <source>
        <dbReference type="ARBA" id="ARBA00022777"/>
    </source>
</evidence>
<keyword evidence="3" id="KW-0140">cGMP</keyword>
<keyword evidence="5 9" id="KW-0547">Nucleotide-binding</keyword>
<keyword evidence="2" id="KW-0723">Serine/threonine-protein kinase</keyword>
<keyword evidence="6 12" id="KW-0418">Kinase</keyword>
<dbReference type="Gene3D" id="2.60.120.10">
    <property type="entry name" value="Jelly Rolls"/>
    <property type="match status" value="1"/>
</dbReference>
<keyword evidence="8" id="KW-0142">cGMP-binding</keyword>
<evidence type="ECO:0000256" key="5">
    <source>
        <dbReference type="ARBA" id="ARBA00022741"/>
    </source>
</evidence>
<organism evidence="12 13">
    <name type="scientific">Natronospira elongata</name>
    <dbReference type="NCBI Taxonomy" id="3110268"/>
    <lineage>
        <taxon>Bacteria</taxon>
        <taxon>Pseudomonadati</taxon>
        <taxon>Pseudomonadota</taxon>
        <taxon>Gammaproteobacteria</taxon>
        <taxon>Natronospirales</taxon>
        <taxon>Natronospiraceae</taxon>
        <taxon>Natronospira</taxon>
    </lineage>
</organism>
<dbReference type="PROSITE" id="PS50042">
    <property type="entry name" value="CNMP_BINDING_3"/>
    <property type="match status" value="1"/>
</dbReference>
<dbReference type="GO" id="GO:0005524">
    <property type="term" value="F:ATP binding"/>
    <property type="evidence" value="ECO:0007669"/>
    <property type="project" value="UniProtKB-UniRule"/>
</dbReference>
<name>A0AAP6MLG9_9GAMM</name>
<evidence type="ECO:0000313" key="12">
    <source>
        <dbReference type="EMBL" id="MEA5444507.1"/>
    </source>
</evidence>
<dbReference type="Pfam" id="PF00027">
    <property type="entry name" value="cNMP_binding"/>
    <property type="match status" value="1"/>
</dbReference>
<dbReference type="Pfam" id="PF00069">
    <property type="entry name" value="Pkinase"/>
    <property type="match status" value="1"/>
</dbReference>
<evidence type="ECO:0000259" key="11">
    <source>
        <dbReference type="PROSITE" id="PS50042"/>
    </source>
</evidence>
<evidence type="ECO:0000313" key="13">
    <source>
        <dbReference type="Proteomes" id="UP001302316"/>
    </source>
</evidence>
<dbReference type="CDD" id="cd14014">
    <property type="entry name" value="STKc_PknB_like"/>
    <property type="match status" value="1"/>
</dbReference>
<dbReference type="InterPro" id="IPR014710">
    <property type="entry name" value="RmlC-like_jellyroll"/>
</dbReference>
<dbReference type="PROSITE" id="PS00107">
    <property type="entry name" value="PROTEIN_KINASE_ATP"/>
    <property type="match status" value="1"/>
</dbReference>
<dbReference type="InterPro" id="IPR000595">
    <property type="entry name" value="cNMP-bd_dom"/>
</dbReference>
<evidence type="ECO:0000256" key="2">
    <source>
        <dbReference type="ARBA" id="ARBA00022527"/>
    </source>
</evidence>
<evidence type="ECO:0000259" key="10">
    <source>
        <dbReference type="PROSITE" id="PS50011"/>
    </source>
</evidence>
<keyword evidence="7 9" id="KW-0067">ATP-binding</keyword>
<feature type="domain" description="Cyclic nucleotide-binding" evidence="11">
    <location>
        <begin position="312"/>
        <end position="408"/>
    </location>
</feature>
<dbReference type="EC" id="2.7.11.1" evidence="1"/>
<evidence type="ECO:0000256" key="3">
    <source>
        <dbReference type="ARBA" id="ARBA00022535"/>
    </source>
</evidence>
<evidence type="ECO:0000256" key="8">
    <source>
        <dbReference type="ARBA" id="ARBA00022992"/>
    </source>
</evidence>